<proteinExistence type="predicted"/>
<evidence type="ECO:0000313" key="3">
    <source>
        <dbReference type="Proteomes" id="UP000317209"/>
    </source>
</evidence>
<feature type="transmembrane region" description="Helical" evidence="1">
    <location>
        <begin position="107"/>
        <end position="125"/>
    </location>
</feature>
<name>A0A543BNU0_9MICO</name>
<keyword evidence="3" id="KW-1185">Reference proteome</keyword>
<accession>A0A543BNU0</accession>
<organism evidence="2 3">
    <name type="scientific">Microbacterium saperdae</name>
    <dbReference type="NCBI Taxonomy" id="69368"/>
    <lineage>
        <taxon>Bacteria</taxon>
        <taxon>Bacillati</taxon>
        <taxon>Actinomycetota</taxon>
        <taxon>Actinomycetes</taxon>
        <taxon>Micrococcales</taxon>
        <taxon>Microbacteriaceae</taxon>
        <taxon>Microbacterium</taxon>
    </lineage>
</organism>
<sequence>MRAIVVSAAATLIAAVSHTIGGGDAPHPLLILAVSALITPLSAVLIGVRRSRIRTAATVLVTQAAFHVVFQVLGAPTVGGVTASGAYSHHLDLSQLGALSSLPAPSAAMLGAHVVAAALTLFLLWHGESLLQTVADWVQALLGSVPLVTPPEHRRPSRLVSTLVALTDTALTAAVSRRGPPALLRG</sequence>
<reference evidence="2 3" key="1">
    <citation type="submission" date="2019-06" db="EMBL/GenBank/DDBJ databases">
        <title>Sequencing the genomes of 1000 actinobacteria strains.</title>
        <authorList>
            <person name="Klenk H.-P."/>
        </authorList>
    </citation>
    <scope>NUCLEOTIDE SEQUENCE [LARGE SCALE GENOMIC DNA]</scope>
    <source>
        <strain evidence="2 3">DSM 20169</strain>
    </source>
</reference>
<feature type="transmembrane region" description="Helical" evidence="1">
    <location>
        <begin position="60"/>
        <end position="87"/>
    </location>
</feature>
<comment type="caution">
    <text evidence="2">The sequence shown here is derived from an EMBL/GenBank/DDBJ whole genome shotgun (WGS) entry which is preliminary data.</text>
</comment>
<dbReference type="EMBL" id="VFOX01000001">
    <property type="protein sequence ID" value="TQL86497.1"/>
    <property type="molecule type" value="Genomic_DNA"/>
</dbReference>
<dbReference type="AlphaFoldDB" id="A0A543BNU0"/>
<dbReference type="Proteomes" id="UP000317209">
    <property type="component" value="Unassembled WGS sequence"/>
</dbReference>
<keyword evidence="1" id="KW-0812">Transmembrane</keyword>
<feature type="transmembrane region" description="Helical" evidence="1">
    <location>
        <begin position="29"/>
        <end position="48"/>
    </location>
</feature>
<evidence type="ECO:0000256" key="1">
    <source>
        <dbReference type="SAM" id="Phobius"/>
    </source>
</evidence>
<gene>
    <name evidence="2" type="ORF">FB560_2157</name>
</gene>
<keyword evidence="1" id="KW-1133">Transmembrane helix</keyword>
<evidence type="ECO:0000313" key="2">
    <source>
        <dbReference type="EMBL" id="TQL86497.1"/>
    </source>
</evidence>
<keyword evidence="1" id="KW-0472">Membrane</keyword>
<protein>
    <submittedName>
        <fullName evidence="2">Uncharacterized protein</fullName>
    </submittedName>
</protein>